<comment type="caution">
    <text evidence="6">The sequence shown here is derived from an EMBL/GenBank/DDBJ whole genome shotgun (WGS) entry which is preliminary data.</text>
</comment>
<dbReference type="PANTHER" id="PTHR13504">
    <property type="entry name" value="FIDO DOMAIN-CONTAINING PROTEIN DDB_G0283145"/>
    <property type="match status" value="1"/>
</dbReference>
<evidence type="ECO:0000259" key="4">
    <source>
        <dbReference type="PROSITE" id="PS50987"/>
    </source>
</evidence>
<dbReference type="Proteomes" id="UP000034235">
    <property type="component" value="Unassembled WGS sequence"/>
</dbReference>
<dbReference type="InterPro" id="IPR036390">
    <property type="entry name" value="WH_DNA-bd_sf"/>
</dbReference>
<name>A0A0G0JED7_9BACT</name>
<reference evidence="6 7" key="1">
    <citation type="journal article" date="2015" name="Nature">
        <title>rRNA introns, odd ribosomes, and small enigmatic genomes across a large radiation of phyla.</title>
        <authorList>
            <person name="Brown C.T."/>
            <person name="Hug L.A."/>
            <person name="Thomas B.C."/>
            <person name="Sharon I."/>
            <person name="Castelle C.J."/>
            <person name="Singh A."/>
            <person name="Wilkins M.J."/>
            <person name="Williams K.H."/>
            <person name="Banfield J.F."/>
        </authorList>
    </citation>
    <scope>NUCLEOTIDE SEQUENCE [LARGE SCALE GENOMIC DNA]</scope>
</reference>
<dbReference type="SUPFAM" id="SSF140931">
    <property type="entry name" value="Fic-like"/>
    <property type="match status" value="1"/>
</dbReference>
<dbReference type="InterPro" id="IPR003812">
    <property type="entry name" value="Fido"/>
</dbReference>
<feature type="site" description="Important for autoinhibition of adenylyltransferase activity" evidence="3">
    <location>
        <position position="54"/>
    </location>
</feature>
<dbReference type="InterPro" id="IPR036388">
    <property type="entry name" value="WH-like_DNA-bd_sf"/>
</dbReference>
<dbReference type="Pfam" id="PF02661">
    <property type="entry name" value="Fic"/>
    <property type="match status" value="1"/>
</dbReference>
<dbReference type="GO" id="GO:0003700">
    <property type="term" value="F:DNA-binding transcription factor activity"/>
    <property type="evidence" value="ECO:0007669"/>
    <property type="project" value="InterPro"/>
</dbReference>
<feature type="binding site" evidence="2">
    <location>
        <begin position="133"/>
        <end position="143"/>
    </location>
    <ligand>
        <name>ATP</name>
        <dbReference type="ChEBI" id="CHEBI:30616"/>
    </ligand>
</feature>
<dbReference type="InterPro" id="IPR001845">
    <property type="entry name" value="HTH_ArsR_DNA-bd_dom"/>
</dbReference>
<evidence type="ECO:0000256" key="3">
    <source>
        <dbReference type="PIRSR" id="PIRSR640198-3"/>
    </source>
</evidence>
<dbReference type="InterPro" id="IPR040198">
    <property type="entry name" value="Fido_containing"/>
</dbReference>
<feature type="domain" description="Fido" evidence="5">
    <location>
        <begin position="101"/>
        <end position="253"/>
    </location>
</feature>
<dbReference type="SUPFAM" id="SSF46785">
    <property type="entry name" value="Winged helix' DNA-binding domain"/>
    <property type="match status" value="1"/>
</dbReference>
<evidence type="ECO:0000256" key="2">
    <source>
        <dbReference type="PIRSR" id="PIRSR640198-2"/>
    </source>
</evidence>
<evidence type="ECO:0000259" key="5">
    <source>
        <dbReference type="PROSITE" id="PS51459"/>
    </source>
</evidence>
<dbReference type="EMBL" id="LBUP01000007">
    <property type="protein sequence ID" value="KKQ66038.1"/>
    <property type="molecule type" value="Genomic_DNA"/>
</dbReference>
<evidence type="ECO:0000313" key="6">
    <source>
        <dbReference type="EMBL" id="KKQ66038.1"/>
    </source>
</evidence>
<keyword evidence="2" id="KW-0547">Nucleotide-binding</keyword>
<feature type="binding site" evidence="2">
    <location>
        <begin position="194"/>
        <end position="201"/>
    </location>
    <ligand>
        <name>ATP</name>
        <dbReference type="ChEBI" id="CHEBI:30616"/>
    </ligand>
</feature>
<feature type="domain" description="HTH arsR-type" evidence="4">
    <location>
        <begin position="269"/>
        <end position="348"/>
    </location>
</feature>
<evidence type="ECO:0000313" key="7">
    <source>
        <dbReference type="Proteomes" id="UP000034235"/>
    </source>
</evidence>
<protein>
    <submittedName>
        <fullName evidence="6">Fic family protein</fullName>
    </submittedName>
</protein>
<dbReference type="PROSITE" id="PS50987">
    <property type="entry name" value="HTH_ARSR_2"/>
    <property type="match status" value="1"/>
</dbReference>
<dbReference type="Gene3D" id="1.10.3290.10">
    <property type="entry name" value="Fido-like domain"/>
    <property type="match status" value="1"/>
</dbReference>
<dbReference type="AlphaFoldDB" id="A0A0G0JED7"/>
<feature type="active site" evidence="1">
    <location>
        <position position="190"/>
    </location>
</feature>
<dbReference type="Gene3D" id="1.10.10.10">
    <property type="entry name" value="Winged helix-like DNA-binding domain superfamily/Winged helix DNA-binding domain"/>
    <property type="match status" value="1"/>
</dbReference>
<proteinExistence type="predicted"/>
<organism evidence="6 7">
    <name type="scientific">Candidatus Daviesbacteria bacterium GW2011_GWA2_38_24</name>
    <dbReference type="NCBI Taxonomy" id="1618422"/>
    <lineage>
        <taxon>Bacteria</taxon>
        <taxon>Candidatus Daviesiibacteriota</taxon>
    </lineage>
</organism>
<dbReference type="InterPro" id="IPR036597">
    <property type="entry name" value="Fido-like_dom_sf"/>
</dbReference>
<dbReference type="GO" id="GO:0005524">
    <property type="term" value="F:ATP binding"/>
    <property type="evidence" value="ECO:0007669"/>
    <property type="project" value="UniProtKB-KW"/>
</dbReference>
<dbReference type="PANTHER" id="PTHR13504:SF38">
    <property type="entry name" value="FIDO DOMAIN-CONTAINING PROTEIN"/>
    <property type="match status" value="1"/>
</dbReference>
<evidence type="ECO:0000256" key="1">
    <source>
        <dbReference type="PIRSR" id="PIRSR640198-1"/>
    </source>
</evidence>
<gene>
    <name evidence="6" type="ORF">US86_C0007G0083</name>
</gene>
<accession>A0A0G0JED7</accession>
<dbReference type="PROSITE" id="PS51459">
    <property type="entry name" value="FIDO"/>
    <property type="match status" value="1"/>
</dbReference>
<sequence>MAKLFNYTPKLVNLLVTAEASYGQLTSQVRIPSLALRLSKENKVLATHFSTSIEGNPLTQVEVTNIVLGDKVPITKSEKEVKNYFEVLNRISVLARERKSLTLELTLSLHKDLMKGVSSVRDVGKLRNESVIVGHRDVAGAVHVKHNPPAHTAQEIEQLLTKLYEDVSSDKENHPLIVAGVLHHGFVYIHPFVDGNGRLGRILTAYYLLLNGYEVTKYFILDDYYDIDRLEYSDMLHGADSGDKTKWLEYFIEGINYSLRVAIKRVEDLQGQNVDEVTGTKRVLVSKKEEEVIQLLLEKKVLKAQDLVESFGITRQRAGYLLNSLTKKGIIRKQGKTKSSYYELVTSN</sequence>
<keyword evidence="2" id="KW-0067">ATP-binding</keyword>